<evidence type="ECO:0000256" key="1">
    <source>
        <dbReference type="ARBA" id="ARBA00004651"/>
    </source>
</evidence>
<keyword evidence="2" id="KW-1003">Cell membrane</keyword>
<evidence type="ECO:0000256" key="2">
    <source>
        <dbReference type="ARBA" id="ARBA00022475"/>
    </source>
</evidence>
<dbReference type="Proteomes" id="UP001172082">
    <property type="component" value="Unassembled WGS sequence"/>
</dbReference>
<feature type="transmembrane region" description="Helical" evidence="6">
    <location>
        <begin position="437"/>
        <end position="461"/>
    </location>
</feature>
<dbReference type="InterPro" id="IPR025857">
    <property type="entry name" value="MacB_PCD"/>
</dbReference>
<evidence type="ECO:0000313" key="10">
    <source>
        <dbReference type="Proteomes" id="UP001172082"/>
    </source>
</evidence>
<dbReference type="PANTHER" id="PTHR30572">
    <property type="entry name" value="MEMBRANE COMPONENT OF TRANSPORTER-RELATED"/>
    <property type="match status" value="1"/>
</dbReference>
<evidence type="ECO:0000313" key="9">
    <source>
        <dbReference type="EMBL" id="MDN5200159.1"/>
    </source>
</evidence>
<feature type="transmembrane region" description="Helical" evidence="6">
    <location>
        <begin position="778"/>
        <end position="803"/>
    </location>
</feature>
<dbReference type="Pfam" id="PF02687">
    <property type="entry name" value="FtsX"/>
    <property type="match status" value="2"/>
</dbReference>
<keyword evidence="4 6" id="KW-1133">Transmembrane helix</keyword>
<dbReference type="EMBL" id="JAUJEA010000001">
    <property type="protein sequence ID" value="MDN5200159.1"/>
    <property type="molecule type" value="Genomic_DNA"/>
</dbReference>
<evidence type="ECO:0000256" key="4">
    <source>
        <dbReference type="ARBA" id="ARBA00022989"/>
    </source>
</evidence>
<keyword evidence="5 6" id="KW-0472">Membrane</keyword>
<protein>
    <submittedName>
        <fullName evidence="9">ABC transporter permease</fullName>
    </submittedName>
</protein>
<evidence type="ECO:0000259" key="7">
    <source>
        <dbReference type="Pfam" id="PF02687"/>
    </source>
</evidence>
<feature type="domain" description="ABC3 transporter permease C-terminal" evidence="7">
    <location>
        <begin position="304"/>
        <end position="420"/>
    </location>
</feature>
<sequence length="817" mass="90947">MFKNYFKIALRNLVKHKVYSLINIFGLSVGLASCILILLHVTDEYSYDNFHEKGDRIYRMALERKYPDHSINYAIVPHSFADVMHDDFPEIEAITRVGGNNANATTVFRYDDNGEMKIFEETGFLLADSNFFKVFDFPLIKGNIDEALLKPNSMVITASSAQKYFGDDDPLQKVISTDFGDFTITGVCEDVPQNSHLKFDFIGSWNTFPFAQNINYIAFSMAIYTVLHEGASPEELEAKFPQMVETYAASQIEQRLGVSFKDYTAAGNGYNYFLQPLRDIHLKSHLEAEFEPNGNITYVYIFISIAVFILVIACINFMNLATSRSSERAKEVGVRKVMGSERRQLISQFLIESILISTISLILALVIIQLALPSFNNLANKELSFNLFANATIVPALLIFTLVVGLLAGSYPAFVLSGFNPVTVMKGKLISSAKGAWLRNGLVVFQFFISIVLIAGSLLIYSQMEFIRNKSLGYNKDHVLVIQRPGALAESGDAFDKEVMNLPNIKKVGRASTMPGAASAFFFGIQFQPEGSSEVLTTKGMVMDDHFAETINFEMIDGRSFSEDFEDSLSIILNESAVKALGVKDPIGAKLVNTNNFGGQQQVITYTIIGIVKDFNFQSLRDEISPLVIMHPGENTPVNFGFIAVKVGPQDIEQTLAAIEDKWNQIAPEEPFKYTFFDEDLAANYRSEQNSGKIFGIFTVLAIVIACIGLFGLAAYTAQQRTKEIGVRKALGASVFNVVLLLSKEFTKLILIALVIAIPLAWYGADKWLQSFAYRVDINITIFIIAGLSAIIISWLTVSYHAFKAAMVNPIKSLKYE</sequence>
<dbReference type="InterPro" id="IPR050250">
    <property type="entry name" value="Macrolide_Exporter_MacB"/>
</dbReference>
<feature type="transmembrane region" description="Helical" evidence="6">
    <location>
        <begin position="730"/>
        <end position="758"/>
    </location>
</feature>
<feature type="domain" description="ABC3 transporter permease C-terminal" evidence="7">
    <location>
        <begin position="697"/>
        <end position="805"/>
    </location>
</feature>
<accession>A0ABT8KIT6</accession>
<keyword evidence="3 6" id="KW-0812">Transmembrane</keyword>
<feature type="transmembrane region" description="Helical" evidence="6">
    <location>
        <begin position="21"/>
        <end position="41"/>
    </location>
</feature>
<feature type="domain" description="MacB-like periplasmic core" evidence="8">
    <location>
        <begin position="20"/>
        <end position="240"/>
    </location>
</feature>
<feature type="transmembrane region" description="Helical" evidence="6">
    <location>
        <begin position="345"/>
        <end position="372"/>
    </location>
</feature>
<name>A0ABT8KIT6_9BACT</name>
<feature type="transmembrane region" description="Helical" evidence="6">
    <location>
        <begin position="694"/>
        <end position="718"/>
    </location>
</feature>
<feature type="transmembrane region" description="Helical" evidence="6">
    <location>
        <begin position="298"/>
        <end position="320"/>
    </location>
</feature>
<evidence type="ECO:0000256" key="3">
    <source>
        <dbReference type="ARBA" id="ARBA00022692"/>
    </source>
</evidence>
<comment type="subcellular location">
    <subcellularLocation>
        <location evidence="1">Cell membrane</location>
        <topology evidence="1">Multi-pass membrane protein</topology>
    </subcellularLocation>
</comment>
<organism evidence="9 10">
    <name type="scientific">Splendidivirga corallicola</name>
    <dbReference type="NCBI Taxonomy" id="3051826"/>
    <lineage>
        <taxon>Bacteria</taxon>
        <taxon>Pseudomonadati</taxon>
        <taxon>Bacteroidota</taxon>
        <taxon>Cytophagia</taxon>
        <taxon>Cytophagales</taxon>
        <taxon>Splendidivirgaceae</taxon>
        <taxon>Splendidivirga</taxon>
    </lineage>
</organism>
<keyword evidence="10" id="KW-1185">Reference proteome</keyword>
<gene>
    <name evidence="9" type="ORF">QQ008_02270</name>
</gene>
<feature type="transmembrane region" description="Helical" evidence="6">
    <location>
        <begin position="392"/>
        <end position="416"/>
    </location>
</feature>
<proteinExistence type="predicted"/>
<evidence type="ECO:0000256" key="6">
    <source>
        <dbReference type="SAM" id="Phobius"/>
    </source>
</evidence>
<dbReference type="RefSeq" id="WP_346750185.1">
    <property type="nucleotide sequence ID" value="NZ_JAUJEA010000001.1"/>
</dbReference>
<dbReference type="PROSITE" id="PS51257">
    <property type="entry name" value="PROKAR_LIPOPROTEIN"/>
    <property type="match status" value="1"/>
</dbReference>
<comment type="caution">
    <text evidence="9">The sequence shown here is derived from an EMBL/GenBank/DDBJ whole genome shotgun (WGS) entry which is preliminary data.</text>
</comment>
<dbReference type="PANTHER" id="PTHR30572:SF18">
    <property type="entry name" value="ABC-TYPE MACROLIDE FAMILY EXPORT SYSTEM PERMEASE COMPONENT 2"/>
    <property type="match status" value="1"/>
</dbReference>
<dbReference type="InterPro" id="IPR003838">
    <property type="entry name" value="ABC3_permease_C"/>
</dbReference>
<reference evidence="9" key="1">
    <citation type="submission" date="2023-06" db="EMBL/GenBank/DDBJ databases">
        <title>Genomic of Parafulvivirga corallium.</title>
        <authorList>
            <person name="Wang G."/>
        </authorList>
    </citation>
    <scope>NUCLEOTIDE SEQUENCE</scope>
    <source>
        <strain evidence="9">BMA10</strain>
    </source>
</reference>
<feature type="domain" description="MacB-like periplasmic core" evidence="8">
    <location>
        <begin position="477"/>
        <end position="661"/>
    </location>
</feature>
<dbReference type="Pfam" id="PF12704">
    <property type="entry name" value="MacB_PCD"/>
    <property type="match status" value="2"/>
</dbReference>
<evidence type="ECO:0000256" key="5">
    <source>
        <dbReference type="ARBA" id="ARBA00023136"/>
    </source>
</evidence>
<evidence type="ECO:0000259" key="8">
    <source>
        <dbReference type="Pfam" id="PF12704"/>
    </source>
</evidence>